<evidence type="ECO:0008006" key="4">
    <source>
        <dbReference type="Google" id="ProtNLM"/>
    </source>
</evidence>
<proteinExistence type="predicted"/>
<comment type="caution">
    <text evidence="2">The sequence shown here is derived from an EMBL/GenBank/DDBJ whole genome shotgun (WGS) entry which is preliminary data.</text>
</comment>
<evidence type="ECO:0000313" key="2">
    <source>
        <dbReference type="EMBL" id="MFC3701480.1"/>
    </source>
</evidence>
<dbReference type="EMBL" id="JBHRYN010000008">
    <property type="protein sequence ID" value="MFC3701480.1"/>
    <property type="molecule type" value="Genomic_DNA"/>
</dbReference>
<evidence type="ECO:0000256" key="1">
    <source>
        <dbReference type="SAM" id="SignalP"/>
    </source>
</evidence>
<feature type="signal peptide" evidence="1">
    <location>
        <begin position="1"/>
        <end position="22"/>
    </location>
</feature>
<reference evidence="3" key="1">
    <citation type="journal article" date="2019" name="Int. J. Syst. Evol. Microbiol.">
        <title>The Global Catalogue of Microorganisms (GCM) 10K type strain sequencing project: providing services to taxonomists for standard genome sequencing and annotation.</title>
        <authorList>
            <consortium name="The Broad Institute Genomics Platform"/>
            <consortium name="The Broad Institute Genome Sequencing Center for Infectious Disease"/>
            <person name="Wu L."/>
            <person name="Ma J."/>
        </authorList>
    </citation>
    <scope>NUCLEOTIDE SEQUENCE [LARGE SCALE GENOMIC DNA]</scope>
    <source>
        <strain evidence="3">CECT 8288</strain>
    </source>
</reference>
<accession>A0ABV7WSQ7</accession>
<keyword evidence="3" id="KW-1185">Reference proteome</keyword>
<sequence length="473" mass="50806">MEKLLIKIAVKCAFVLLVAACASDDEGSGTNSDTEDAIEYQRISGTSALGRPGRWATNCLGTACAGSNSEGFYLLSAEVDAASLMFSDIPEADGTTIRLHGLYRHDAERSSSMVNFNPSTQAILDAYSQYSSATSIDECALEATCSQQLLTGFTTDVEETMISQLSTLMGAIWPENYNPFSDVYIADPNPASPTYTALDQMHDMFDFVVADGNWQVLDNNGDLISSVPLDLLMINNPNAITPLTDEQLTRAAALDVPPPPSGNPITLIYQTSPSLAAELQPPASFAVDASRSRSLNPGDLLFSHELTDPEGFRVLFEGAGVSTTLEKPGNHVWLIRATDSAQATLVQGFVIRVAADENADPIFGGDGSCYTPSPLSANQLNYCIETQNGGRLGACEPINSGSIVTQFSPAPCASEVQNDGALFGVCTIEASELRYFLYDNLNRPNNADSFQDKQQDTADLCRLFFQGDWSDNP</sequence>
<evidence type="ECO:0000313" key="3">
    <source>
        <dbReference type="Proteomes" id="UP001595710"/>
    </source>
</evidence>
<organism evidence="2 3">
    <name type="scientific">Reinekea marina</name>
    <dbReference type="NCBI Taxonomy" id="1310421"/>
    <lineage>
        <taxon>Bacteria</taxon>
        <taxon>Pseudomonadati</taxon>
        <taxon>Pseudomonadota</taxon>
        <taxon>Gammaproteobacteria</taxon>
        <taxon>Oceanospirillales</taxon>
        <taxon>Saccharospirillaceae</taxon>
        <taxon>Reinekea</taxon>
    </lineage>
</organism>
<gene>
    <name evidence="2" type="ORF">ACFOND_07520</name>
</gene>
<dbReference type="Proteomes" id="UP001595710">
    <property type="component" value="Unassembled WGS sequence"/>
</dbReference>
<keyword evidence="1" id="KW-0732">Signal</keyword>
<feature type="chain" id="PRO_5047381352" description="Lipoprotein" evidence="1">
    <location>
        <begin position="23"/>
        <end position="473"/>
    </location>
</feature>
<dbReference type="RefSeq" id="WP_290282524.1">
    <property type="nucleotide sequence ID" value="NZ_JAUFQI010000001.1"/>
</dbReference>
<name>A0ABV7WSQ7_9GAMM</name>
<protein>
    <recommendedName>
        <fullName evidence="4">Lipoprotein</fullName>
    </recommendedName>
</protein>